<dbReference type="RefSeq" id="WP_378058543.1">
    <property type="nucleotide sequence ID" value="NZ_JBHSIS010000010.1"/>
</dbReference>
<dbReference type="Pfam" id="PF07995">
    <property type="entry name" value="GSDH"/>
    <property type="match status" value="1"/>
</dbReference>
<keyword evidence="5" id="KW-1185">Reference proteome</keyword>
<evidence type="ECO:0000259" key="3">
    <source>
        <dbReference type="Pfam" id="PF07995"/>
    </source>
</evidence>
<dbReference type="PROSITE" id="PS51257">
    <property type="entry name" value="PROKAR_LIPOPROTEIN"/>
    <property type="match status" value="1"/>
</dbReference>
<organism evidence="4 5">
    <name type="scientific">Actinophytocola glycyrrhizae</name>
    <dbReference type="NCBI Taxonomy" id="2044873"/>
    <lineage>
        <taxon>Bacteria</taxon>
        <taxon>Bacillati</taxon>
        <taxon>Actinomycetota</taxon>
        <taxon>Actinomycetes</taxon>
        <taxon>Pseudonocardiales</taxon>
        <taxon>Pseudonocardiaceae</taxon>
    </lineage>
</organism>
<dbReference type="SUPFAM" id="SSF63829">
    <property type="entry name" value="Calcium-dependent phosphotriesterase"/>
    <property type="match status" value="1"/>
</dbReference>
<feature type="signal peptide" evidence="2">
    <location>
        <begin position="1"/>
        <end position="25"/>
    </location>
</feature>
<reference evidence="5" key="1">
    <citation type="journal article" date="2019" name="Int. J. Syst. Evol. Microbiol.">
        <title>The Global Catalogue of Microorganisms (GCM) 10K type strain sequencing project: providing services to taxonomists for standard genome sequencing and annotation.</title>
        <authorList>
            <consortium name="The Broad Institute Genomics Platform"/>
            <consortium name="The Broad Institute Genome Sequencing Center for Infectious Disease"/>
            <person name="Wu L."/>
            <person name="Ma J."/>
        </authorList>
    </citation>
    <scope>NUCLEOTIDE SEQUENCE [LARGE SCALE GENOMIC DNA]</scope>
    <source>
        <strain evidence="5">ZS-22-S1</strain>
    </source>
</reference>
<evidence type="ECO:0000313" key="4">
    <source>
        <dbReference type="EMBL" id="MFC4856581.1"/>
    </source>
</evidence>
<comment type="caution">
    <text evidence="4">The sequence shown here is derived from an EMBL/GenBank/DDBJ whole genome shotgun (WGS) entry which is preliminary data.</text>
</comment>
<keyword evidence="2" id="KW-0732">Signal</keyword>
<dbReference type="InterPro" id="IPR012938">
    <property type="entry name" value="Glc/Sorbosone_DH"/>
</dbReference>
<feature type="domain" description="Glucose/Sorbosone dehydrogenase" evidence="3">
    <location>
        <begin position="105"/>
        <end position="268"/>
    </location>
</feature>
<dbReference type="PANTHER" id="PTHR19328">
    <property type="entry name" value="HEDGEHOG-INTERACTING PROTEIN"/>
    <property type="match status" value="1"/>
</dbReference>
<evidence type="ECO:0000313" key="5">
    <source>
        <dbReference type="Proteomes" id="UP001595859"/>
    </source>
</evidence>
<evidence type="ECO:0000256" key="2">
    <source>
        <dbReference type="SAM" id="SignalP"/>
    </source>
</evidence>
<accession>A0ABV9S7H4</accession>
<name>A0ABV9S7H4_9PSEU</name>
<dbReference type="Proteomes" id="UP001595859">
    <property type="component" value="Unassembled WGS sequence"/>
</dbReference>
<feature type="chain" id="PRO_5047421425" evidence="2">
    <location>
        <begin position="26"/>
        <end position="393"/>
    </location>
</feature>
<evidence type="ECO:0000256" key="1">
    <source>
        <dbReference type="SAM" id="MobiDB-lite"/>
    </source>
</evidence>
<dbReference type="PANTHER" id="PTHR19328:SF13">
    <property type="entry name" value="HIPL1 PROTEIN"/>
    <property type="match status" value="1"/>
</dbReference>
<dbReference type="Gene3D" id="2.120.10.30">
    <property type="entry name" value="TolB, C-terminal domain"/>
    <property type="match status" value="1"/>
</dbReference>
<gene>
    <name evidence="4" type="ORF">ACFPCV_24010</name>
</gene>
<feature type="compositionally biased region" description="Low complexity" evidence="1">
    <location>
        <begin position="42"/>
        <end position="58"/>
    </location>
</feature>
<protein>
    <submittedName>
        <fullName evidence="4">PQQ-dependent sugar dehydrogenase</fullName>
    </submittedName>
</protein>
<dbReference type="EMBL" id="JBHSIS010000010">
    <property type="protein sequence ID" value="MFC4856581.1"/>
    <property type="molecule type" value="Genomic_DNA"/>
</dbReference>
<sequence length="393" mass="39636">MSLRSRVLVAGVLGGVLLTAGCATFTDQPPPESWRPQEQLTPQGGPEPQVPGEGQPDVPGGGGGARPSEIPPPDGCTDYNPAVIGTCMDTVSAVAALPGDGREPTALVGERRTGRILRVKPNTEPQLVATVPVDGSTDGGLTGLALSPTYAEDQLIFAYVTTPTDNRVVRIAPGDVPKPIITGIPRGATNNRGALALDRQGALLLATGDAGNVNLTGDLNSLAGKVLRFDATGRPAEGNPTPGSMVVASGLRAPGGLCAPFDGSGTWVTDRAATQDVLYKLEPGKPLSVPAWTWPDRPGVAGCAATGTGVLVVMSTAGNAQLLPLAPDGSFAGKPQISFEEDKGFGRLGGMDAVNEQVSVVGTVNKEGGAPVSSDDRAVVVVPPDGGGGGGPD</sequence>
<proteinExistence type="predicted"/>
<dbReference type="InterPro" id="IPR011042">
    <property type="entry name" value="6-blade_b-propeller_TolB-like"/>
</dbReference>
<feature type="region of interest" description="Disordered" evidence="1">
    <location>
        <begin position="365"/>
        <end position="393"/>
    </location>
</feature>
<feature type="region of interest" description="Disordered" evidence="1">
    <location>
        <begin position="24"/>
        <end position="77"/>
    </location>
</feature>